<dbReference type="InterPro" id="IPR058594">
    <property type="entry name" value="PB1-like_dom_pln"/>
</dbReference>
<feature type="compositionally biased region" description="Acidic residues" evidence="1">
    <location>
        <begin position="118"/>
        <end position="130"/>
    </location>
</feature>
<reference evidence="3 4" key="1">
    <citation type="submission" date="2023-01" db="EMBL/GenBank/DDBJ databases">
        <authorList>
            <person name="Kreplak J."/>
        </authorList>
    </citation>
    <scope>NUCLEOTIDE SEQUENCE [LARGE SCALE GENOMIC DNA]</scope>
</reference>
<evidence type="ECO:0000259" key="2">
    <source>
        <dbReference type="Pfam" id="PF26130"/>
    </source>
</evidence>
<dbReference type="EMBL" id="OX451738">
    <property type="protein sequence ID" value="CAI8601673.1"/>
    <property type="molecule type" value="Genomic_DNA"/>
</dbReference>
<dbReference type="Proteomes" id="UP001157006">
    <property type="component" value="Chromosome 3"/>
</dbReference>
<name>A0AAV0ZVV8_VICFA</name>
<dbReference type="Pfam" id="PF26130">
    <property type="entry name" value="PB1-like"/>
    <property type="match status" value="1"/>
</dbReference>
<feature type="region of interest" description="Disordered" evidence="1">
    <location>
        <begin position="100"/>
        <end position="130"/>
    </location>
</feature>
<proteinExistence type="predicted"/>
<feature type="domain" description="PB1-like" evidence="2">
    <location>
        <begin position="1"/>
        <end position="85"/>
    </location>
</feature>
<feature type="compositionally biased region" description="Basic and acidic residues" evidence="1">
    <location>
        <begin position="100"/>
        <end position="117"/>
    </location>
</feature>
<evidence type="ECO:0000313" key="4">
    <source>
        <dbReference type="Proteomes" id="UP001157006"/>
    </source>
</evidence>
<gene>
    <name evidence="3" type="ORF">VFH_III006320</name>
</gene>
<evidence type="ECO:0000256" key="1">
    <source>
        <dbReference type="SAM" id="MobiDB-lite"/>
    </source>
</evidence>
<dbReference type="AlphaFoldDB" id="A0AAV0ZVV8"/>
<protein>
    <recommendedName>
        <fullName evidence="2">PB1-like domain-containing protein</fullName>
    </recommendedName>
</protein>
<accession>A0AAV0ZVV8</accession>
<sequence length="145" mass="16825">MDKYIHLKIYHSGEFIDEEFSVYEGGTNDDLEVEVERWNYFELLGRFKELGYREFETIYYMDPIFGINVLVDDKSVLKIVNLYREVGLKEADAKESELKEAKMKEVGANHDNVHEGGDVEDDVSSNDIEGESFNYDSALKITFDN</sequence>
<evidence type="ECO:0000313" key="3">
    <source>
        <dbReference type="EMBL" id="CAI8601673.1"/>
    </source>
</evidence>
<organism evidence="3 4">
    <name type="scientific">Vicia faba</name>
    <name type="common">Broad bean</name>
    <name type="synonym">Faba vulgaris</name>
    <dbReference type="NCBI Taxonomy" id="3906"/>
    <lineage>
        <taxon>Eukaryota</taxon>
        <taxon>Viridiplantae</taxon>
        <taxon>Streptophyta</taxon>
        <taxon>Embryophyta</taxon>
        <taxon>Tracheophyta</taxon>
        <taxon>Spermatophyta</taxon>
        <taxon>Magnoliopsida</taxon>
        <taxon>eudicotyledons</taxon>
        <taxon>Gunneridae</taxon>
        <taxon>Pentapetalae</taxon>
        <taxon>rosids</taxon>
        <taxon>fabids</taxon>
        <taxon>Fabales</taxon>
        <taxon>Fabaceae</taxon>
        <taxon>Papilionoideae</taxon>
        <taxon>50 kb inversion clade</taxon>
        <taxon>NPAAA clade</taxon>
        <taxon>Hologalegina</taxon>
        <taxon>IRL clade</taxon>
        <taxon>Fabeae</taxon>
        <taxon>Vicia</taxon>
    </lineage>
</organism>
<keyword evidence="4" id="KW-1185">Reference proteome</keyword>